<keyword evidence="2" id="KW-0535">Nitrogen fixation</keyword>
<dbReference type="EMBL" id="JAEKFT010000004">
    <property type="protein sequence ID" value="MBT0960541.1"/>
    <property type="molecule type" value="Genomic_DNA"/>
</dbReference>
<protein>
    <submittedName>
        <fullName evidence="5">Nitrogen fixation protein NifX</fullName>
    </submittedName>
</protein>
<evidence type="ECO:0000313" key="5">
    <source>
        <dbReference type="EMBL" id="MBT0960541.1"/>
    </source>
</evidence>
<dbReference type="CDD" id="cd00853">
    <property type="entry name" value="NifX"/>
    <property type="match status" value="1"/>
</dbReference>
<feature type="domain" description="Dinitrogenase iron-molybdenum cofactor biosynthesis" evidence="4">
    <location>
        <begin position="47"/>
        <end position="132"/>
    </location>
</feature>
<dbReference type="Gene3D" id="3.30.420.130">
    <property type="entry name" value="Dinitrogenase iron-molybdenum cofactor biosynthesis domain"/>
    <property type="match status" value="1"/>
</dbReference>
<evidence type="ECO:0000259" key="4">
    <source>
        <dbReference type="Pfam" id="PF02579"/>
    </source>
</evidence>
<accession>A0A944D8N2</accession>
<dbReference type="PANTHER" id="PTHR33937:SF1">
    <property type="entry name" value="IRON-MOLIBDENUM COFACTOR PROCESSING PROTEIN"/>
    <property type="match status" value="1"/>
</dbReference>
<dbReference type="Proteomes" id="UP000694660">
    <property type="component" value="Unassembled WGS sequence"/>
</dbReference>
<comment type="similarity">
    <text evidence="1">Belongs to the NifX/NifY family.</text>
</comment>
<dbReference type="InterPro" id="IPR051840">
    <property type="entry name" value="NifX/NifY_domain"/>
</dbReference>
<sequence>MTSNPISPPIGQVQPTPRPPTRRMQLAWSIKQAPSTVLRIAFATTDRQRVNQHFGAAEAFAIYEVAPGRASFVALGEFAAEAMDGNEGKLAAKVDFLAGCHAVYTMAIGASAIKQLLSRGIQPIRIGELDAIPVLLEELSDAMRDGGVAWVDKAMAAQRRSDDRFSAMEDEGWDG</sequence>
<dbReference type="AlphaFoldDB" id="A0A944D8N2"/>
<evidence type="ECO:0000313" key="6">
    <source>
        <dbReference type="Proteomes" id="UP000694660"/>
    </source>
</evidence>
<dbReference type="InterPro" id="IPR036105">
    <property type="entry name" value="DiNase_FeMo-co_biosyn_sf"/>
</dbReference>
<feature type="region of interest" description="Disordered" evidence="3">
    <location>
        <begin position="1"/>
        <end position="21"/>
    </location>
</feature>
<comment type="caution">
    <text evidence="5">The sequence shown here is derived from an EMBL/GenBank/DDBJ whole genome shotgun (WGS) entry which is preliminary data.</text>
</comment>
<evidence type="ECO:0000256" key="2">
    <source>
        <dbReference type="ARBA" id="ARBA00023231"/>
    </source>
</evidence>
<keyword evidence="6" id="KW-1185">Reference proteome</keyword>
<dbReference type="SUPFAM" id="SSF53146">
    <property type="entry name" value="Nitrogenase accessory factor-like"/>
    <property type="match status" value="1"/>
</dbReference>
<dbReference type="InterPro" id="IPR003731">
    <property type="entry name" value="Di-Nase_FeMo-co_biosynth"/>
</dbReference>
<proteinExistence type="inferred from homology"/>
<name>A0A944D8N2_DENI1</name>
<reference evidence="6" key="1">
    <citation type="journal article" date="2022" name="ISME J.">
        <title>Genetic and phylogenetic analysis of dissimilatory iodate-reducing bacteria identifies potential niches across the world's oceans.</title>
        <authorList>
            <person name="Reyes-Umana V."/>
            <person name="Henning Z."/>
            <person name="Lee K."/>
            <person name="Barnum T.P."/>
            <person name="Coates J.D."/>
        </authorList>
    </citation>
    <scope>NUCLEOTIDE SEQUENCE [LARGE SCALE GENOMIC DNA]</scope>
    <source>
        <strain evidence="6">IR12</strain>
    </source>
</reference>
<dbReference type="InterPro" id="IPR034169">
    <property type="entry name" value="NifX-like"/>
</dbReference>
<gene>
    <name evidence="5" type="ORF">I8J34_05065</name>
</gene>
<organism evidence="5 6">
    <name type="scientific">Denitromonas iodatirespirans</name>
    <dbReference type="NCBI Taxonomy" id="2795389"/>
    <lineage>
        <taxon>Bacteria</taxon>
        <taxon>Pseudomonadati</taxon>
        <taxon>Pseudomonadota</taxon>
        <taxon>Betaproteobacteria</taxon>
        <taxon>Rhodocyclales</taxon>
        <taxon>Zoogloeaceae</taxon>
        <taxon>Denitromonas</taxon>
    </lineage>
</organism>
<dbReference type="Pfam" id="PF02579">
    <property type="entry name" value="Nitro_FeMo-Co"/>
    <property type="match status" value="1"/>
</dbReference>
<evidence type="ECO:0000256" key="1">
    <source>
        <dbReference type="ARBA" id="ARBA00010285"/>
    </source>
</evidence>
<evidence type="ECO:0000256" key="3">
    <source>
        <dbReference type="SAM" id="MobiDB-lite"/>
    </source>
</evidence>
<dbReference type="PANTHER" id="PTHR33937">
    <property type="entry name" value="IRON-MOLYBDENUM PROTEIN-RELATED-RELATED"/>
    <property type="match status" value="1"/>
</dbReference>